<dbReference type="PRINTS" id="PR00837">
    <property type="entry name" value="V5TPXLIKE"/>
</dbReference>
<feature type="compositionally biased region" description="Low complexity" evidence="1">
    <location>
        <begin position="194"/>
        <end position="264"/>
    </location>
</feature>
<keyword evidence="2" id="KW-0732">Signal</keyword>
<dbReference type="HOGENOM" id="CLU_035730_11_0_1"/>
<dbReference type="eggNOG" id="KOG3017">
    <property type="taxonomic scope" value="Eukaryota"/>
</dbReference>
<dbReference type="FunFam" id="3.40.33.10:FF:000019">
    <property type="entry name" value="Pathogenesis-related protein 1"/>
    <property type="match status" value="1"/>
</dbReference>
<feature type="domain" description="SCP" evidence="3">
    <location>
        <begin position="293"/>
        <end position="425"/>
    </location>
</feature>
<dbReference type="PROSITE" id="PS01010">
    <property type="entry name" value="CRISP_2"/>
    <property type="match status" value="1"/>
</dbReference>
<dbReference type="InterPro" id="IPR014044">
    <property type="entry name" value="CAP_dom"/>
</dbReference>
<evidence type="ECO:0000256" key="1">
    <source>
        <dbReference type="SAM" id="MobiDB-lite"/>
    </source>
</evidence>
<reference evidence="4" key="1">
    <citation type="submission" date="2015-04" db="UniProtKB">
        <authorList>
            <consortium name="EnsemblPlants"/>
        </authorList>
    </citation>
    <scope>IDENTIFICATION</scope>
</reference>
<evidence type="ECO:0000256" key="2">
    <source>
        <dbReference type="SAM" id="SignalP"/>
    </source>
</evidence>
<dbReference type="InterPro" id="IPR018244">
    <property type="entry name" value="Allrgn_V5/Tpx1_CS"/>
</dbReference>
<dbReference type="CDD" id="cd05381">
    <property type="entry name" value="CAP_PR-1"/>
    <property type="match status" value="1"/>
</dbReference>
<evidence type="ECO:0000313" key="5">
    <source>
        <dbReference type="Proteomes" id="UP000008021"/>
    </source>
</evidence>
<feature type="region of interest" description="Disordered" evidence="1">
    <location>
        <begin position="161"/>
        <end position="289"/>
    </location>
</feature>
<dbReference type="Proteomes" id="UP000008021">
    <property type="component" value="Chromosome 12"/>
</dbReference>
<protein>
    <recommendedName>
        <fullName evidence="3">SCP domain-containing protein</fullName>
    </recommendedName>
</protein>
<name>A0A0E0FES7_9ORYZ</name>
<dbReference type="InterPro" id="IPR035940">
    <property type="entry name" value="CAP_sf"/>
</dbReference>
<feature type="chain" id="PRO_5002359324" description="SCP domain-containing protein" evidence="2">
    <location>
        <begin position="26"/>
        <end position="429"/>
    </location>
</feature>
<keyword evidence="5" id="KW-1185">Reference proteome</keyword>
<evidence type="ECO:0000313" key="4">
    <source>
        <dbReference type="EnsemblPlants" id="OMERI12G14940.1"/>
    </source>
</evidence>
<dbReference type="SMART" id="SM00198">
    <property type="entry name" value="SCP"/>
    <property type="match status" value="1"/>
</dbReference>
<accession>A0A0E0FES7</accession>
<dbReference type="Gramene" id="OMERI12G14940.1">
    <property type="protein sequence ID" value="OMERI12G14940.1"/>
    <property type="gene ID" value="OMERI12G14940"/>
</dbReference>
<organism evidence="4">
    <name type="scientific">Oryza meridionalis</name>
    <dbReference type="NCBI Taxonomy" id="40149"/>
    <lineage>
        <taxon>Eukaryota</taxon>
        <taxon>Viridiplantae</taxon>
        <taxon>Streptophyta</taxon>
        <taxon>Embryophyta</taxon>
        <taxon>Tracheophyta</taxon>
        <taxon>Spermatophyta</taxon>
        <taxon>Magnoliopsida</taxon>
        <taxon>Liliopsida</taxon>
        <taxon>Poales</taxon>
        <taxon>Poaceae</taxon>
        <taxon>BOP clade</taxon>
        <taxon>Oryzoideae</taxon>
        <taxon>Oryzeae</taxon>
        <taxon>Oryzinae</taxon>
        <taxon>Oryza</taxon>
    </lineage>
</organism>
<feature type="signal peptide" evidence="2">
    <location>
        <begin position="1"/>
        <end position="25"/>
    </location>
</feature>
<evidence type="ECO:0000259" key="3">
    <source>
        <dbReference type="SMART" id="SM00198"/>
    </source>
</evidence>
<dbReference type="STRING" id="40149.A0A0E0FES7"/>
<dbReference type="Pfam" id="PF00188">
    <property type="entry name" value="CAP"/>
    <property type="match status" value="1"/>
</dbReference>
<sequence length="429" mass="44333">MDKMMRTVITAVVVGLLAAAHTATTAPDQSYGGATATTVAPKQPAAGEDVNKALAAETAAAEAEDAAEEEDAAAALVTGFTAGAANSAPGVTAVMKPVLEKADAGQFYQDVPWIPDPNDEGNPPKSLPAAQVLPAMPAKGGAGAAGSPSSKEVQVDYYATTQPKKPEEPPTVAAVQKDDCVPPAAPKPASGYGTAMPAVPATPSTSPPSNKEYAPAAPGVVPVQPSSPAAPAGVVPAPVQPSSPAAPAGVVPAPAQPSSPATAAPKPPSNDPYAPATSNTPAAEEQKDGLNEKAISDIVREHNMFRTREHVPPIVWNATLAKYAQEYADLRRGDCQLEHSHGPYGENMMFGTGKEWTWKKTVDEWSDEKKSYDYKSNSCKAGAMCTHYTAIVWKNTTAVGCGRVVCTSGDTIMVCSYWPPGNYVGVKPY</sequence>
<reference evidence="4" key="2">
    <citation type="submission" date="2018-05" db="EMBL/GenBank/DDBJ databases">
        <title>OmerRS3 (Oryza meridionalis Reference Sequence Version 3).</title>
        <authorList>
            <person name="Zhang J."/>
            <person name="Kudrna D."/>
            <person name="Lee S."/>
            <person name="Talag J."/>
            <person name="Welchert J."/>
            <person name="Wing R.A."/>
        </authorList>
    </citation>
    <scope>NUCLEOTIDE SEQUENCE [LARGE SCALE GENOMIC DNA]</scope>
    <source>
        <strain evidence="4">cv. OR44</strain>
    </source>
</reference>
<dbReference type="EnsemblPlants" id="OMERI12G14940.1">
    <property type="protein sequence ID" value="OMERI12G14940.1"/>
    <property type="gene ID" value="OMERI12G14940"/>
</dbReference>
<dbReference type="GO" id="GO:0005576">
    <property type="term" value="C:extracellular region"/>
    <property type="evidence" value="ECO:0007669"/>
    <property type="project" value="InterPro"/>
</dbReference>
<dbReference type="Gene3D" id="3.40.33.10">
    <property type="entry name" value="CAP"/>
    <property type="match status" value="1"/>
</dbReference>
<proteinExistence type="predicted"/>
<dbReference type="AlphaFoldDB" id="A0A0E0FES7"/>
<dbReference type="SUPFAM" id="SSF55797">
    <property type="entry name" value="PR-1-like"/>
    <property type="match status" value="1"/>
</dbReference>
<dbReference type="PANTHER" id="PTHR10334">
    <property type="entry name" value="CYSTEINE-RICH SECRETORY PROTEIN-RELATED"/>
    <property type="match status" value="1"/>
</dbReference>
<dbReference type="InterPro" id="IPR001283">
    <property type="entry name" value="CRISP-related"/>
</dbReference>